<evidence type="ECO:0000313" key="8">
    <source>
        <dbReference type="Proteomes" id="UP001515100"/>
    </source>
</evidence>
<evidence type="ECO:0000256" key="1">
    <source>
        <dbReference type="ARBA" id="ARBA00004651"/>
    </source>
</evidence>
<dbReference type="InterPro" id="IPR020846">
    <property type="entry name" value="MFS_dom"/>
</dbReference>
<evidence type="ECO:0000256" key="4">
    <source>
        <dbReference type="ARBA" id="ARBA00023136"/>
    </source>
</evidence>
<feature type="transmembrane region" description="Helical" evidence="5">
    <location>
        <begin position="179"/>
        <end position="201"/>
    </location>
</feature>
<dbReference type="InterPro" id="IPR011701">
    <property type="entry name" value="MFS"/>
</dbReference>
<gene>
    <name evidence="7" type="ORF">ESP62_008575</name>
</gene>
<feature type="transmembrane region" description="Helical" evidence="5">
    <location>
        <begin position="20"/>
        <end position="45"/>
    </location>
</feature>
<feature type="transmembrane region" description="Helical" evidence="5">
    <location>
        <begin position="139"/>
        <end position="159"/>
    </location>
</feature>
<dbReference type="Proteomes" id="UP001515100">
    <property type="component" value="Unassembled WGS sequence"/>
</dbReference>
<evidence type="ECO:0000256" key="2">
    <source>
        <dbReference type="ARBA" id="ARBA00022692"/>
    </source>
</evidence>
<feature type="domain" description="Major facilitator superfamily (MFS) profile" evidence="6">
    <location>
        <begin position="182"/>
        <end position="417"/>
    </location>
</feature>
<feature type="transmembrane region" description="Helical" evidence="5">
    <location>
        <begin position="264"/>
        <end position="283"/>
    </location>
</feature>
<feature type="transmembrane region" description="Helical" evidence="5">
    <location>
        <begin position="385"/>
        <end position="401"/>
    </location>
</feature>
<keyword evidence="3 5" id="KW-1133">Transmembrane helix</keyword>
<reference evidence="7" key="1">
    <citation type="submission" date="2019-09" db="EMBL/GenBank/DDBJ databases">
        <authorList>
            <person name="Li J."/>
        </authorList>
    </citation>
    <scope>NUCLEOTIDE SEQUENCE [LARGE SCALE GENOMIC DNA]</scope>
    <source>
        <strain evidence="7">NRBC 14897</strain>
    </source>
</reference>
<proteinExistence type="predicted"/>
<dbReference type="AlphaFoldDB" id="A0A641AMA1"/>
<comment type="subcellular location">
    <subcellularLocation>
        <location evidence="1">Cell membrane</location>
        <topology evidence="1">Multi-pass membrane protein</topology>
    </subcellularLocation>
</comment>
<dbReference type="GO" id="GO:0005886">
    <property type="term" value="C:plasma membrane"/>
    <property type="evidence" value="ECO:0007669"/>
    <property type="project" value="UniProtKB-SubCell"/>
</dbReference>
<dbReference type="SUPFAM" id="SSF103473">
    <property type="entry name" value="MFS general substrate transporter"/>
    <property type="match status" value="1"/>
</dbReference>
<comment type="caution">
    <text evidence="7">The sequence shown here is derived from an EMBL/GenBank/DDBJ whole genome shotgun (WGS) entry which is preliminary data.</text>
</comment>
<dbReference type="InterPro" id="IPR036259">
    <property type="entry name" value="MFS_trans_sf"/>
</dbReference>
<name>A0A641AMA1_9ACTN</name>
<evidence type="ECO:0000256" key="3">
    <source>
        <dbReference type="ARBA" id="ARBA00022989"/>
    </source>
</evidence>
<dbReference type="Gene3D" id="1.20.1250.20">
    <property type="entry name" value="MFS general substrate transporter like domains"/>
    <property type="match status" value="2"/>
</dbReference>
<organism evidence="7 8">
    <name type="scientific">Aeromicrobium fastidiosum</name>
    <dbReference type="NCBI Taxonomy" id="52699"/>
    <lineage>
        <taxon>Bacteria</taxon>
        <taxon>Bacillati</taxon>
        <taxon>Actinomycetota</taxon>
        <taxon>Actinomycetes</taxon>
        <taxon>Propionibacteriales</taxon>
        <taxon>Nocardioidaceae</taxon>
        <taxon>Aeromicrobium</taxon>
    </lineage>
</organism>
<evidence type="ECO:0000313" key="7">
    <source>
        <dbReference type="EMBL" id="KAA1378404.1"/>
    </source>
</evidence>
<feature type="transmembrane region" description="Helical" evidence="5">
    <location>
        <begin position="108"/>
        <end position="127"/>
    </location>
</feature>
<dbReference type="GO" id="GO:0022857">
    <property type="term" value="F:transmembrane transporter activity"/>
    <property type="evidence" value="ECO:0007669"/>
    <property type="project" value="InterPro"/>
</dbReference>
<protein>
    <submittedName>
        <fullName evidence="7">MFS transporter</fullName>
    </submittedName>
</protein>
<dbReference type="PROSITE" id="PS50850">
    <property type="entry name" value="MFS"/>
    <property type="match status" value="1"/>
</dbReference>
<dbReference type="OrthoDB" id="9776171at2"/>
<evidence type="ECO:0000256" key="5">
    <source>
        <dbReference type="SAM" id="Phobius"/>
    </source>
</evidence>
<keyword evidence="2 5" id="KW-0812">Transmembrane</keyword>
<feature type="transmembrane region" description="Helical" evidence="5">
    <location>
        <begin position="320"/>
        <end position="348"/>
    </location>
</feature>
<feature type="transmembrane region" description="Helical" evidence="5">
    <location>
        <begin position="51"/>
        <end position="73"/>
    </location>
</feature>
<accession>A0A641AMA1</accession>
<feature type="transmembrane region" description="Helical" evidence="5">
    <location>
        <begin position="85"/>
        <end position="102"/>
    </location>
</feature>
<keyword evidence="4 5" id="KW-0472">Membrane</keyword>
<dbReference type="PANTHER" id="PTHR23534:SF1">
    <property type="entry name" value="MAJOR FACILITATOR SUPERFAMILY PROTEIN"/>
    <property type="match status" value="1"/>
</dbReference>
<dbReference type="Pfam" id="PF07690">
    <property type="entry name" value="MFS_1"/>
    <property type="match status" value="1"/>
</dbReference>
<dbReference type="EMBL" id="SDPP02000002">
    <property type="protein sequence ID" value="KAA1378404.1"/>
    <property type="molecule type" value="Genomic_DNA"/>
</dbReference>
<sequence>MRDEPLERRGTSRAPQRRIVSVLVVVQVVGGIGNGAGLAVGALLLKDITGSSGWAGMAVVMMTLGAAAFTIPLSSLAARHGRRPALTAGWLFGSLGAVVTVVGAQTRLLPVALLGLLLFGGSTAANLQSRFAAVDRAALSQVGRSLSIVVWSTTVGAVIGPNLTGPGASVAAALGLPDLAGPVLFSAAGFAVAGLLTVALLRPDPLVHRPGAAPAPRGVRAALPHVRGRTFTAMWSIASSHAVMVSVMALTPVHMEDHGASLEIIGLTISLHIAGMYALSPVMGWLADGWGHDRTILLGQSILLVATAVAGTAGSSQVQITVGLFLLGLGWSASVIAGAAALTTSIAPENRPVVQGLSDLVMNLAGALGGLLAGLVVALSGFGTLNAAAAVLTVPVAFLVLSGRRVAAEAATTSTPV</sequence>
<feature type="transmembrane region" description="Helical" evidence="5">
    <location>
        <begin position="295"/>
        <end position="314"/>
    </location>
</feature>
<keyword evidence="8" id="KW-1185">Reference proteome</keyword>
<dbReference type="PANTHER" id="PTHR23534">
    <property type="entry name" value="MFS PERMEASE"/>
    <property type="match status" value="1"/>
</dbReference>
<evidence type="ECO:0000259" key="6">
    <source>
        <dbReference type="PROSITE" id="PS50850"/>
    </source>
</evidence>